<feature type="transmembrane region" description="Helical" evidence="6">
    <location>
        <begin position="328"/>
        <end position="351"/>
    </location>
</feature>
<evidence type="ECO:0000256" key="5">
    <source>
        <dbReference type="ARBA" id="ARBA00023136"/>
    </source>
</evidence>
<dbReference type="OrthoDB" id="255482at2"/>
<evidence type="ECO:0000256" key="2">
    <source>
        <dbReference type="ARBA" id="ARBA00022475"/>
    </source>
</evidence>
<feature type="transmembrane region" description="Helical" evidence="6">
    <location>
        <begin position="132"/>
        <end position="155"/>
    </location>
</feature>
<keyword evidence="8" id="KW-1185">Reference proteome</keyword>
<keyword evidence="2" id="KW-1003">Cell membrane</keyword>
<feature type="transmembrane region" description="Helical" evidence="6">
    <location>
        <begin position="106"/>
        <end position="126"/>
    </location>
</feature>
<keyword evidence="4 6" id="KW-1133">Transmembrane helix</keyword>
<dbReference type="PANTHER" id="PTHR43652">
    <property type="entry name" value="BASIC AMINO ACID ANTIPORTER YFCC-RELATED"/>
    <property type="match status" value="1"/>
</dbReference>
<dbReference type="Proteomes" id="UP000198668">
    <property type="component" value="Unassembled WGS sequence"/>
</dbReference>
<feature type="transmembrane region" description="Helical" evidence="6">
    <location>
        <begin position="12"/>
        <end position="31"/>
    </location>
</feature>
<name>A0A1I3E2F2_9LACT</name>
<feature type="transmembrane region" description="Helical" evidence="6">
    <location>
        <begin position="371"/>
        <end position="400"/>
    </location>
</feature>
<evidence type="ECO:0000256" key="3">
    <source>
        <dbReference type="ARBA" id="ARBA00022692"/>
    </source>
</evidence>
<feature type="transmembrane region" description="Helical" evidence="6">
    <location>
        <begin position="296"/>
        <end position="316"/>
    </location>
</feature>
<feature type="transmembrane region" description="Helical" evidence="6">
    <location>
        <begin position="190"/>
        <end position="211"/>
    </location>
</feature>
<feature type="transmembrane region" description="Helical" evidence="6">
    <location>
        <begin position="67"/>
        <end position="85"/>
    </location>
</feature>
<comment type="subcellular location">
    <subcellularLocation>
        <location evidence="1">Cell membrane</location>
        <topology evidence="1">Multi-pass membrane protein</topology>
    </subcellularLocation>
</comment>
<dbReference type="Pfam" id="PF03606">
    <property type="entry name" value="DcuC"/>
    <property type="match status" value="1"/>
</dbReference>
<feature type="transmembrane region" description="Helical" evidence="6">
    <location>
        <begin position="461"/>
        <end position="479"/>
    </location>
</feature>
<evidence type="ECO:0000256" key="4">
    <source>
        <dbReference type="ARBA" id="ARBA00022989"/>
    </source>
</evidence>
<organism evidence="7 8">
    <name type="scientific">Pisciglobus halotolerans</name>
    <dbReference type="NCBI Taxonomy" id="745365"/>
    <lineage>
        <taxon>Bacteria</taxon>
        <taxon>Bacillati</taxon>
        <taxon>Bacillota</taxon>
        <taxon>Bacilli</taxon>
        <taxon>Lactobacillales</taxon>
        <taxon>Carnobacteriaceae</taxon>
    </lineage>
</organism>
<evidence type="ECO:0000313" key="7">
    <source>
        <dbReference type="EMBL" id="SFH93144.1"/>
    </source>
</evidence>
<dbReference type="EMBL" id="FOQE01000065">
    <property type="protein sequence ID" value="SFH93144.1"/>
    <property type="molecule type" value="Genomic_DNA"/>
</dbReference>
<evidence type="ECO:0000313" key="8">
    <source>
        <dbReference type="Proteomes" id="UP000198668"/>
    </source>
</evidence>
<feature type="transmembrane region" description="Helical" evidence="6">
    <location>
        <begin position="254"/>
        <end position="276"/>
    </location>
</feature>
<evidence type="ECO:0000256" key="1">
    <source>
        <dbReference type="ARBA" id="ARBA00004651"/>
    </source>
</evidence>
<dbReference type="InterPro" id="IPR051679">
    <property type="entry name" value="DASS-Related_Transporters"/>
</dbReference>
<reference evidence="7 8" key="1">
    <citation type="submission" date="2016-10" db="EMBL/GenBank/DDBJ databases">
        <authorList>
            <person name="de Groot N.N."/>
        </authorList>
    </citation>
    <scope>NUCLEOTIDE SEQUENCE [LARGE SCALE GENOMIC DNA]</scope>
    <source>
        <strain evidence="7 8">DSM 27630</strain>
    </source>
</reference>
<dbReference type="PANTHER" id="PTHR43652:SF6">
    <property type="entry name" value="ARGININE REPRESSOR"/>
    <property type="match status" value="1"/>
</dbReference>
<feature type="transmembrane region" description="Helical" evidence="6">
    <location>
        <begin position="420"/>
        <end position="441"/>
    </location>
</feature>
<gene>
    <name evidence="7" type="ORF">SAMN04489868_1654</name>
</gene>
<protein>
    <submittedName>
        <fullName evidence="7">Uncharacterized membrane protein YfcC, ion transporter superfamily</fullName>
    </submittedName>
</protein>
<accession>A0A1I3E2F2</accession>
<keyword evidence="3 6" id="KW-0812">Transmembrane</keyword>
<dbReference type="RefSeq" id="WP_092093827.1">
    <property type="nucleotide sequence ID" value="NZ_FOQE01000065.1"/>
</dbReference>
<sequence>MKKKKKLSLSSFSILFLILIVLALISIILSGKSFSPTLLMDEGGVAEVVPAKFSTVVMATFNGFKDAIDICIFILILGGFLSIVNKTGALEAGIQKVVRRLNGNELRIIPVLMILFSIGGTTFGMAEETIPFYAILTPVMIAAGFDPIVSIGTVLLGSGAGVLGSTVNPFATGVAMDALTAIHIQTNTGLVIALGCVLWFTTTACAIYYVMKYAKKVKQEKGSTILSLQEQEESEKHFKTDQSKTLEFTSKHKTVLLFFAFTFIIMVVSLIPWQKFGIEIFNGWSSFLTGVNLGEWYFGDLAMWFLLMSIIIAAFFKIGEKQTITSFVAGASDMLSVVLIIVVARGVSALMSSTNLDLFLLDRATNLLDGLSPILFVLGSYAIYFVLSFLIPSSSGLAYVTMPIMGGLAHRMGFPPEIMIMVFAATHGVINLTSPTSGILMGTLELNKVEYSTWMKFIKTPIITIIVVNLITLIISIIAL</sequence>
<evidence type="ECO:0000256" key="6">
    <source>
        <dbReference type="SAM" id="Phobius"/>
    </source>
</evidence>
<dbReference type="GO" id="GO:0005886">
    <property type="term" value="C:plasma membrane"/>
    <property type="evidence" value="ECO:0007669"/>
    <property type="project" value="UniProtKB-SubCell"/>
</dbReference>
<dbReference type="AlphaFoldDB" id="A0A1I3E2F2"/>
<dbReference type="InterPro" id="IPR018385">
    <property type="entry name" value="C4_dicarb_anaerob_car-like"/>
</dbReference>
<keyword evidence="5 6" id="KW-0472">Membrane</keyword>
<proteinExistence type="predicted"/>